<organism evidence="1 2">
    <name type="scientific">Kipferlia bialata</name>
    <dbReference type="NCBI Taxonomy" id="797122"/>
    <lineage>
        <taxon>Eukaryota</taxon>
        <taxon>Metamonada</taxon>
        <taxon>Carpediemonas-like organisms</taxon>
        <taxon>Kipferlia</taxon>
    </lineage>
</organism>
<reference evidence="1 2" key="1">
    <citation type="journal article" date="2018" name="PLoS ONE">
        <title>The draft genome of Kipferlia bialata reveals reductive genome evolution in fornicate parasites.</title>
        <authorList>
            <person name="Tanifuji G."/>
            <person name="Takabayashi S."/>
            <person name="Kume K."/>
            <person name="Takagi M."/>
            <person name="Nakayama T."/>
            <person name="Kamikawa R."/>
            <person name="Inagaki Y."/>
            <person name="Hashimoto T."/>
        </authorList>
    </citation>
    <scope>NUCLEOTIDE SEQUENCE [LARGE SCALE GENOMIC DNA]</scope>
    <source>
        <strain evidence="1">NY0173</strain>
    </source>
</reference>
<accession>A0A391NWQ1</accession>
<comment type="caution">
    <text evidence="1">The sequence shown here is derived from an EMBL/GenBank/DDBJ whole genome shotgun (WGS) entry which is preliminary data.</text>
</comment>
<protein>
    <submittedName>
        <fullName evidence="1">Uncharacterized protein</fullName>
    </submittedName>
</protein>
<dbReference type="Proteomes" id="UP000265618">
    <property type="component" value="Unassembled WGS sequence"/>
</dbReference>
<name>A0A391NWQ1_9EUKA</name>
<evidence type="ECO:0000313" key="2">
    <source>
        <dbReference type="Proteomes" id="UP000265618"/>
    </source>
</evidence>
<evidence type="ECO:0000313" key="1">
    <source>
        <dbReference type="EMBL" id="GCA62889.1"/>
    </source>
</evidence>
<sequence>MKVGVAEGYLSLSRDVSERHISTVTASVRDPLMPTEDYTKFGDHMSRLVRLASDCGLERYAHTIAEHWTPTSSSCPAAGPAFSVVDSTGTAKTSLLKALCQCQRLSLRASYICMPRSTDANASHAQWPPAPSRRSLISRTIGSLLKVDVTRFPTMVPEVLPYQRLAMATAMMEVVIAASLSLSNACPAKEAGPTLQRWKEWDDAIVGMVCTILKTVAASRSSCREVKEESIGECLVSILSQGTSTEWGNGVRMNWFSNSVAAAVSISDTCVQVIDEGDSMRGVRGVQDPYQDITIWLGVTPDKATNSLVRVVRHAARNLQTANLKVSLTFSGTHIQMLQPLKTTEPPAEVLVNNRPQSGGLLP</sequence>
<gene>
    <name evidence="1" type="ORF">KIPB_006432</name>
</gene>
<dbReference type="AlphaFoldDB" id="A0A391NWQ1"/>
<keyword evidence="2" id="KW-1185">Reference proteome</keyword>
<dbReference type="EMBL" id="BDIP01001651">
    <property type="protein sequence ID" value="GCA62889.1"/>
    <property type="molecule type" value="Genomic_DNA"/>
</dbReference>
<proteinExistence type="predicted"/>